<feature type="non-terminal residue" evidence="1">
    <location>
        <position position="1"/>
    </location>
</feature>
<name>X1C706_9ZZZZ</name>
<reference evidence="1" key="1">
    <citation type="journal article" date="2014" name="Front. Microbiol.">
        <title>High frequency of phylogenetically diverse reductive dehalogenase-homologous genes in deep subseafloor sedimentary metagenomes.</title>
        <authorList>
            <person name="Kawai M."/>
            <person name="Futagami T."/>
            <person name="Toyoda A."/>
            <person name="Takaki Y."/>
            <person name="Nishi S."/>
            <person name="Hori S."/>
            <person name="Arai W."/>
            <person name="Tsubouchi T."/>
            <person name="Morono Y."/>
            <person name="Uchiyama I."/>
            <person name="Ito T."/>
            <person name="Fujiyama A."/>
            <person name="Inagaki F."/>
            <person name="Takami H."/>
        </authorList>
    </citation>
    <scope>NUCLEOTIDE SEQUENCE</scope>
    <source>
        <strain evidence="1">Expedition CK06-06</strain>
    </source>
</reference>
<sequence length="34" mass="4124">IFAFRVTNKKPPAIAYIDDRGIRFTDWKDMLNYF</sequence>
<protein>
    <submittedName>
        <fullName evidence="1">Uncharacterized protein</fullName>
    </submittedName>
</protein>
<proteinExistence type="predicted"/>
<organism evidence="1">
    <name type="scientific">marine sediment metagenome</name>
    <dbReference type="NCBI Taxonomy" id="412755"/>
    <lineage>
        <taxon>unclassified sequences</taxon>
        <taxon>metagenomes</taxon>
        <taxon>ecological metagenomes</taxon>
    </lineage>
</organism>
<dbReference type="EMBL" id="BART01020356">
    <property type="protein sequence ID" value="GAH03162.1"/>
    <property type="molecule type" value="Genomic_DNA"/>
</dbReference>
<gene>
    <name evidence="1" type="ORF">S01H4_37840</name>
</gene>
<evidence type="ECO:0000313" key="1">
    <source>
        <dbReference type="EMBL" id="GAH03162.1"/>
    </source>
</evidence>
<comment type="caution">
    <text evidence="1">The sequence shown here is derived from an EMBL/GenBank/DDBJ whole genome shotgun (WGS) entry which is preliminary data.</text>
</comment>
<dbReference type="AlphaFoldDB" id="X1C706"/>
<accession>X1C706</accession>